<dbReference type="OrthoDB" id="407298at2759"/>
<feature type="compositionally biased region" description="Basic and acidic residues" evidence="8">
    <location>
        <begin position="85"/>
        <end position="96"/>
    </location>
</feature>
<evidence type="ECO:0000256" key="3">
    <source>
        <dbReference type="ARBA" id="ARBA00022617"/>
    </source>
</evidence>
<feature type="region of interest" description="Disordered" evidence="8">
    <location>
        <begin position="82"/>
        <end position="109"/>
    </location>
</feature>
<evidence type="ECO:0000256" key="8">
    <source>
        <dbReference type="SAM" id="MobiDB-lite"/>
    </source>
</evidence>
<dbReference type="PANTHER" id="PTHR33577">
    <property type="entry name" value="STERIGMATOCYSTIN BIOSYNTHESIS PEROXIDASE STCC-RELATED"/>
    <property type="match status" value="1"/>
</dbReference>
<dbReference type="Proteomes" id="UP000193144">
    <property type="component" value="Unassembled WGS sequence"/>
</dbReference>
<evidence type="ECO:0000256" key="7">
    <source>
        <dbReference type="ARBA" id="ARBA00025795"/>
    </source>
</evidence>
<accession>A0A1Y1ZA53</accession>
<dbReference type="InterPro" id="IPR036851">
    <property type="entry name" value="Chloroperoxidase-like_sf"/>
</dbReference>
<evidence type="ECO:0000313" key="11">
    <source>
        <dbReference type="Proteomes" id="UP000193144"/>
    </source>
</evidence>
<evidence type="ECO:0000256" key="5">
    <source>
        <dbReference type="ARBA" id="ARBA00023002"/>
    </source>
</evidence>
<dbReference type="InterPro" id="IPR000028">
    <property type="entry name" value="Chloroperoxidase"/>
</dbReference>
<evidence type="ECO:0000256" key="6">
    <source>
        <dbReference type="ARBA" id="ARBA00023004"/>
    </source>
</evidence>
<dbReference type="PANTHER" id="PTHR33577:SF9">
    <property type="entry name" value="PEROXIDASE STCC"/>
    <property type="match status" value="1"/>
</dbReference>
<dbReference type="GO" id="GO:0046872">
    <property type="term" value="F:metal ion binding"/>
    <property type="evidence" value="ECO:0007669"/>
    <property type="project" value="UniProtKB-KW"/>
</dbReference>
<dbReference type="GO" id="GO:0004601">
    <property type="term" value="F:peroxidase activity"/>
    <property type="evidence" value="ECO:0007669"/>
    <property type="project" value="UniProtKB-KW"/>
</dbReference>
<evidence type="ECO:0000256" key="2">
    <source>
        <dbReference type="ARBA" id="ARBA00022559"/>
    </source>
</evidence>
<dbReference type="Pfam" id="PF01328">
    <property type="entry name" value="Peroxidase_2"/>
    <property type="match status" value="1"/>
</dbReference>
<keyword evidence="2 10" id="KW-0575">Peroxidase</keyword>
<evidence type="ECO:0000313" key="10">
    <source>
        <dbReference type="EMBL" id="ORY07046.1"/>
    </source>
</evidence>
<dbReference type="STRING" id="1231657.A0A1Y1ZA53"/>
<keyword evidence="5" id="KW-0560">Oxidoreductase</keyword>
<dbReference type="SUPFAM" id="SSF47571">
    <property type="entry name" value="Cloroperoxidase"/>
    <property type="match status" value="1"/>
</dbReference>
<organism evidence="10 11">
    <name type="scientific">Clohesyomyces aquaticus</name>
    <dbReference type="NCBI Taxonomy" id="1231657"/>
    <lineage>
        <taxon>Eukaryota</taxon>
        <taxon>Fungi</taxon>
        <taxon>Dikarya</taxon>
        <taxon>Ascomycota</taxon>
        <taxon>Pezizomycotina</taxon>
        <taxon>Dothideomycetes</taxon>
        <taxon>Pleosporomycetidae</taxon>
        <taxon>Pleosporales</taxon>
        <taxon>Lindgomycetaceae</taxon>
        <taxon>Clohesyomyces</taxon>
    </lineage>
</organism>
<dbReference type="PROSITE" id="PS51405">
    <property type="entry name" value="HEME_HALOPEROXIDASE"/>
    <property type="match status" value="1"/>
</dbReference>
<feature type="domain" description="Heme haloperoxidase family profile" evidence="9">
    <location>
        <begin position="15"/>
        <end position="247"/>
    </location>
</feature>
<evidence type="ECO:0000256" key="1">
    <source>
        <dbReference type="ARBA" id="ARBA00001970"/>
    </source>
</evidence>
<comment type="cofactor">
    <cofactor evidence="1">
        <name>heme b</name>
        <dbReference type="ChEBI" id="CHEBI:60344"/>
    </cofactor>
</comment>
<comment type="similarity">
    <text evidence="7">Belongs to the chloroperoxidase family.</text>
</comment>
<protein>
    <submittedName>
        <fullName evidence="10">Chloroperoxidase</fullName>
    </submittedName>
</protein>
<proteinExistence type="inferred from homology"/>
<reference evidence="10 11" key="1">
    <citation type="submission" date="2016-07" db="EMBL/GenBank/DDBJ databases">
        <title>Pervasive Adenine N6-methylation of Active Genes in Fungi.</title>
        <authorList>
            <consortium name="DOE Joint Genome Institute"/>
            <person name="Mondo S.J."/>
            <person name="Dannebaum R.O."/>
            <person name="Kuo R.C."/>
            <person name="Labutti K."/>
            <person name="Haridas S."/>
            <person name="Kuo A."/>
            <person name="Salamov A."/>
            <person name="Ahrendt S.R."/>
            <person name="Lipzen A."/>
            <person name="Sullivan W."/>
            <person name="Andreopoulos W.B."/>
            <person name="Clum A."/>
            <person name="Lindquist E."/>
            <person name="Daum C."/>
            <person name="Ramamoorthy G.K."/>
            <person name="Gryganskyi A."/>
            <person name="Culley D."/>
            <person name="Magnuson J.K."/>
            <person name="James T.Y."/>
            <person name="O'Malley M.A."/>
            <person name="Stajich J.E."/>
            <person name="Spatafora J.W."/>
            <person name="Visel A."/>
            <person name="Grigoriev I.V."/>
        </authorList>
    </citation>
    <scope>NUCLEOTIDE SEQUENCE [LARGE SCALE GENOMIC DNA]</scope>
    <source>
        <strain evidence="10 11">CBS 115471</strain>
    </source>
</reference>
<keyword evidence="6" id="KW-0408">Iron</keyword>
<dbReference type="Gene3D" id="1.10.489.10">
    <property type="entry name" value="Chloroperoxidase-like"/>
    <property type="match status" value="1"/>
</dbReference>
<evidence type="ECO:0000259" key="9">
    <source>
        <dbReference type="PROSITE" id="PS51405"/>
    </source>
</evidence>
<evidence type="ECO:0000256" key="4">
    <source>
        <dbReference type="ARBA" id="ARBA00022723"/>
    </source>
</evidence>
<comment type="caution">
    <text evidence="10">The sequence shown here is derived from an EMBL/GenBank/DDBJ whole genome shotgun (WGS) entry which is preliminary data.</text>
</comment>
<feature type="non-terminal residue" evidence="10">
    <location>
        <position position="259"/>
    </location>
</feature>
<gene>
    <name evidence="10" type="ORF">BCR34DRAFT_518602</name>
</gene>
<keyword evidence="3" id="KW-0349">Heme</keyword>
<sequence length="259" mass="28994">MMLSPPKDHPEVDFDWSKWDPAGEGDVRSPCPMINSLANHHILPHNGKHITKAQIISVLTHALNLDPKIASVFASVALSTNPHRNQKDSQNENADHDEPETFDLDHLSTHGPIEHDVSLSRSDYNLGNGDNHTFNPTIFSKVLAVYTANGATETSFESMSRARWERVLAAKKAHEEERKTIQYGVKEFVLSYGESALVLGIIGGKGKGREGKVRVEWVRVLFEEERVPHKEGWSKPESPLTQMDMNHLIAKLVAANEQR</sequence>
<dbReference type="EMBL" id="MCFA01000112">
    <property type="protein sequence ID" value="ORY07046.1"/>
    <property type="molecule type" value="Genomic_DNA"/>
</dbReference>
<keyword evidence="4" id="KW-0479">Metal-binding</keyword>
<keyword evidence="11" id="KW-1185">Reference proteome</keyword>
<name>A0A1Y1ZA53_9PLEO</name>
<dbReference type="AlphaFoldDB" id="A0A1Y1ZA53"/>